<protein>
    <submittedName>
        <fullName evidence="1">Unannotated protein</fullName>
    </submittedName>
</protein>
<sequence length="183" mass="20128">MNLAYSSHMSVIATLNVGRNGATSKNGSSEAISSPADRQRFLALHRSAGSFLMGRNSYLAERYSSPNTQIFVLSQSGLPIADAPENVRIISAPSLIESVREIYREAVHPIVAEAGISLLIPLIESGCIEELELSISPLDGDDHFIDVETILSYFQIIEDTYIDGTRLLKCRYQGDTTYRKDNS</sequence>
<evidence type="ECO:0000313" key="1">
    <source>
        <dbReference type="EMBL" id="CAB4592693.1"/>
    </source>
</evidence>
<gene>
    <name evidence="1" type="ORF">UFOPK1807_00366</name>
</gene>
<dbReference type="InterPro" id="IPR024072">
    <property type="entry name" value="DHFR-like_dom_sf"/>
</dbReference>
<proteinExistence type="predicted"/>
<name>A0A6J6G0I6_9ZZZZ</name>
<dbReference type="SUPFAM" id="SSF53597">
    <property type="entry name" value="Dihydrofolate reductase-like"/>
    <property type="match status" value="1"/>
</dbReference>
<organism evidence="1">
    <name type="scientific">freshwater metagenome</name>
    <dbReference type="NCBI Taxonomy" id="449393"/>
    <lineage>
        <taxon>unclassified sequences</taxon>
        <taxon>metagenomes</taxon>
        <taxon>ecological metagenomes</taxon>
    </lineage>
</organism>
<dbReference type="AlphaFoldDB" id="A0A6J6G0I6"/>
<accession>A0A6J6G0I6</accession>
<dbReference type="EMBL" id="CAEZUI010000028">
    <property type="protein sequence ID" value="CAB4592693.1"/>
    <property type="molecule type" value="Genomic_DNA"/>
</dbReference>
<reference evidence="1" key="1">
    <citation type="submission" date="2020-05" db="EMBL/GenBank/DDBJ databases">
        <authorList>
            <person name="Chiriac C."/>
            <person name="Salcher M."/>
            <person name="Ghai R."/>
            <person name="Kavagutti S V."/>
        </authorList>
    </citation>
    <scope>NUCLEOTIDE SEQUENCE</scope>
</reference>
<dbReference type="Gene3D" id="3.40.430.10">
    <property type="entry name" value="Dihydrofolate Reductase, subunit A"/>
    <property type="match status" value="1"/>
</dbReference>